<reference evidence="6" key="1">
    <citation type="submission" date="2016-04" db="EMBL/GenBank/DDBJ databases">
        <authorList>
            <person name="Evans L.H."/>
            <person name="Alamgir A."/>
            <person name="Owens N."/>
            <person name="Weber N.D."/>
            <person name="Virtaneva K."/>
            <person name="Barbian K."/>
            <person name="Babar A."/>
            <person name="Rosenke K."/>
        </authorList>
    </citation>
    <scope>NUCLEOTIDE SEQUENCE</scope>
    <source>
        <strain evidence="6">86</strain>
    </source>
</reference>
<dbReference type="InterPro" id="IPR029057">
    <property type="entry name" value="PRTase-like"/>
</dbReference>
<dbReference type="FunFam" id="3.40.50.2020:FF:000020">
    <property type="entry name" value="Bifunctional protein PyrR"/>
    <property type="match status" value="1"/>
</dbReference>
<feature type="domain" description="Phosphoribosyltransferase" evidence="5">
    <location>
        <begin position="10"/>
        <end position="154"/>
    </location>
</feature>
<comment type="similarity">
    <text evidence="1 4">Belongs to the purine/pyrimidine phosphoribosyltransferase family. PyrR subfamily.</text>
</comment>
<evidence type="ECO:0000313" key="6">
    <source>
        <dbReference type="EMBL" id="SBV95141.1"/>
    </source>
</evidence>
<keyword evidence="3 4" id="KW-0804">Transcription</keyword>
<comment type="function">
    <text evidence="4">Regulates the transcription of the pyrimidine nucleotide (pyr) operon in response to exogenous pyrimidines.</text>
</comment>
<accession>A0A212J6Q1</accession>
<dbReference type="SUPFAM" id="SSF53271">
    <property type="entry name" value="PRTase-like"/>
    <property type="match status" value="1"/>
</dbReference>
<dbReference type="NCBIfam" id="NF003545">
    <property type="entry name" value="PRK05205.1-1"/>
    <property type="match status" value="1"/>
</dbReference>
<evidence type="ECO:0000256" key="4">
    <source>
        <dbReference type="HAMAP-Rule" id="MF_01219"/>
    </source>
</evidence>
<dbReference type="HAMAP" id="MF_01219">
    <property type="entry name" value="PyrR"/>
    <property type="match status" value="1"/>
</dbReference>
<dbReference type="CDD" id="cd06223">
    <property type="entry name" value="PRTases_typeI"/>
    <property type="match status" value="1"/>
</dbReference>
<dbReference type="PANTHER" id="PTHR11608">
    <property type="entry name" value="BIFUNCTIONAL PROTEIN PYRR"/>
    <property type="match status" value="1"/>
</dbReference>
<name>A0A212J6Q1_9DELT</name>
<evidence type="ECO:0000259" key="5">
    <source>
        <dbReference type="Pfam" id="PF00156"/>
    </source>
</evidence>
<dbReference type="PANTHER" id="PTHR11608:SF0">
    <property type="entry name" value="BIFUNCTIONAL PROTEIN PYRR"/>
    <property type="match status" value="1"/>
</dbReference>
<dbReference type="EMBL" id="FLUQ01000001">
    <property type="protein sequence ID" value="SBV95141.1"/>
    <property type="molecule type" value="Genomic_DNA"/>
</dbReference>
<dbReference type="InterPro" id="IPR050137">
    <property type="entry name" value="PyrR_bifunctional"/>
</dbReference>
<evidence type="ECO:0000256" key="1">
    <source>
        <dbReference type="ARBA" id="ARBA00005565"/>
    </source>
</evidence>
<sequence>MERPTVLMNAEEMARTLDRLAYQVLEKRGDSLDLALVGIQRRGADLAARIADILKERLKRDIPCGALDITLYRDDWTSVGVRPTVGPTNISFSIQGRDLVLVDDVLFTTRTVRAAMEALLDYGRPRRVELLVLVDRGHHELPIHADYIGRSVNTARDEHVDVLLTERDGHDEVRLTTR</sequence>
<protein>
    <recommendedName>
        <fullName evidence="4">Bifunctional protein PyrR</fullName>
    </recommendedName>
    <domain>
        <recommendedName>
            <fullName evidence="4">Pyrimidine operon regulatory protein</fullName>
        </recommendedName>
    </domain>
    <domain>
        <recommendedName>
            <fullName evidence="4">Uracil phosphoribosyltransferase</fullName>
            <shortName evidence="4">UPRTase</shortName>
            <ecNumber evidence="4">2.4.2.9</ecNumber>
        </recommendedName>
    </domain>
</protein>
<proteinExistence type="inferred from homology"/>
<keyword evidence="2 4" id="KW-0805">Transcription regulation</keyword>
<dbReference type="InterPro" id="IPR023050">
    <property type="entry name" value="PyrR"/>
</dbReference>
<evidence type="ECO:0000256" key="3">
    <source>
        <dbReference type="ARBA" id="ARBA00023163"/>
    </source>
</evidence>
<feature type="short sequence motif" description="PRPP-binding" evidence="4">
    <location>
        <begin position="99"/>
        <end position="111"/>
    </location>
</feature>
<evidence type="ECO:0000256" key="2">
    <source>
        <dbReference type="ARBA" id="ARBA00023015"/>
    </source>
</evidence>
<comment type="catalytic activity">
    <reaction evidence="4">
        <text>UMP + diphosphate = 5-phospho-alpha-D-ribose 1-diphosphate + uracil</text>
        <dbReference type="Rhea" id="RHEA:13017"/>
        <dbReference type="ChEBI" id="CHEBI:17568"/>
        <dbReference type="ChEBI" id="CHEBI:33019"/>
        <dbReference type="ChEBI" id="CHEBI:57865"/>
        <dbReference type="ChEBI" id="CHEBI:58017"/>
        <dbReference type="EC" id="2.4.2.9"/>
    </reaction>
</comment>
<dbReference type="AlphaFoldDB" id="A0A212J6Q1"/>
<organism evidence="6">
    <name type="scientific">uncultured delta proteobacterium</name>
    <dbReference type="NCBI Taxonomy" id="34034"/>
    <lineage>
        <taxon>Bacteria</taxon>
        <taxon>Deltaproteobacteria</taxon>
        <taxon>environmental samples</taxon>
    </lineage>
</organism>
<keyword evidence="4 6" id="KW-0808">Transferase</keyword>
<dbReference type="InterPro" id="IPR000836">
    <property type="entry name" value="PRTase_dom"/>
</dbReference>
<comment type="function">
    <text evidence="4">Also displays a weak uracil phosphoribosyltransferase activity which is not physiologically significant.</text>
</comment>
<dbReference type="Gene3D" id="3.40.50.2020">
    <property type="match status" value="1"/>
</dbReference>
<dbReference type="NCBIfam" id="NF003549">
    <property type="entry name" value="PRK05205.1-5"/>
    <property type="match status" value="1"/>
</dbReference>
<gene>
    <name evidence="4 6" type="primary">pyrR</name>
    <name evidence="6" type="ORF">KL86DPRO_10819</name>
</gene>
<dbReference type="Pfam" id="PF00156">
    <property type="entry name" value="Pribosyltran"/>
    <property type="match status" value="1"/>
</dbReference>
<dbReference type="GO" id="GO:0004845">
    <property type="term" value="F:uracil phosphoribosyltransferase activity"/>
    <property type="evidence" value="ECO:0007669"/>
    <property type="project" value="UniProtKB-UniRule"/>
</dbReference>
<keyword evidence="4 6" id="KW-0328">Glycosyltransferase</keyword>
<dbReference type="GO" id="GO:0006355">
    <property type="term" value="P:regulation of DNA-templated transcription"/>
    <property type="evidence" value="ECO:0007669"/>
    <property type="project" value="UniProtKB-UniRule"/>
</dbReference>
<dbReference type="EC" id="2.4.2.9" evidence="4"/>